<dbReference type="SUPFAM" id="SSF50939">
    <property type="entry name" value="Sialidases"/>
    <property type="match status" value="1"/>
</dbReference>
<evidence type="ECO:0000313" key="1">
    <source>
        <dbReference type="EMBL" id="MCO5976164.1"/>
    </source>
</evidence>
<evidence type="ECO:0000313" key="2">
    <source>
        <dbReference type="Proteomes" id="UP001204851"/>
    </source>
</evidence>
<dbReference type="EMBL" id="JAMXMC010000003">
    <property type="protein sequence ID" value="MCO5976164.1"/>
    <property type="molecule type" value="Genomic_DNA"/>
</dbReference>
<name>A0ABT1BIX2_9BURK</name>
<gene>
    <name evidence="1" type="ORF">M0L44_05415</name>
</gene>
<accession>A0ABT1BIX2</accession>
<reference evidence="1 2" key="1">
    <citation type="submission" date="2022-06" db="EMBL/GenBank/DDBJ databases">
        <title>Ideonella sp. NS12-5 Genome sequencing and assembly.</title>
        <authorList>
            <person name="Jung Y."/>
        </authorList>
    </citation>
    <scope>NUCLEOTIDE SEQUENCE [LARGE SCALE GENOMIC DNA]</scope>
    <source>
        <strain evidence="1 2">NS12-5</strain>
    </source>
</reference>
<comment type="caution">
    <text evidence="1">The sequence shown here is derived from an EMBL/GenBank/DDBJ whole genome shotgun (WGS) entry which is preliminary data.</text>
</comment>
<protein>
    <recommendedName>
        <fullName evidence="3">Exo-alpha-sialidase</fullName>
    </recommendedName>
</protein>
<dbReference type="RefSeq" id="WP_252768644.1">
    <property type="nucleotide sequence ID" value="NZ_JAMXMC010000003.1"/>
</dbReference>
<dbReference type="Proteomes" id="UP001204851">
    <property type="component" value="Unassembled WGS sequence"/>
</dbReference>
<sequence>MSSFERIAVGVVALAALGLPWKAEAAVQVTQTDIVSTATRLVSYRHQRHMFVTSDGRTHALMNLGTAAGTSGSLYLHSTDDGAQWARQLVLPNTDANSVSDGVLTGDSLTVVYQCSDGIARTSTLNYSAATRTWSLASTSKLPRASTTIAAVNPSFAVDANGNTWLAYVQEDSSSGYVMIALYVKPAGSSTWSRSSQSYGYSNGVTFGSDKRSARLVSLPGGVGLMYSVGPNIYWAERPLTGTLTSTWNSSVLMLSGTADNDPMSSHFSTVVDGQGNVYAAYTDANVLYLRIRNASSRQWTAQTRITGNSTTYPSANPTYAQLAWLGGAKVALISNFGAGINVYQSANSGSTWTCTTRAVHTGMSGYFNDARVEMPAFPGAGTVQALQQYQAFQPPGDGTVPPQYAVSFRFAPSTTAGGCQ</sequence>
<keyword evidence="2" id="KW-1185">Reference proteome</keyword>
<dbReference type="InterPro" id="IPR036278">
    <property type="entry name" value="Sialidase_sf"/>
</dbReference>
<organism evidence="1 2">
    <name type="scientific">Ideonella oryzae</name>
    <dbReference type="NCBI Taxonomy" id="2937441"/>
    <lineage>
        <taxon>Bacteria</taxon>
        <taxon>Pseudomonadati</taxon>
        <taxon>Pseudomonadota</taxon>
        <taxon>Betaproteobacteria</taxon>
        <taxon>Burkholderiales</taxon>
        <taxon>Sphaerotilaceae</taxon>
        <taxon>Ideonella</taxon>
    </lineage>
</organism>
<evidence type="ECO:0008006" key="3">
    <source>
        <dbReference type="Google" id="ProtNLM"/>
    </source>
</evidence>
<proteinExistence type="predicted"/>